<dbReference type="VEuPathDB" id="GiardiaDB:QR46_4315"/>
<feature type="transmembrane region" description="Helical" evidence="1">
    <location>
        <begin position="586"/>
        <end position="611"/>
    </location>
</feature>
<dbReference type="InterPro" id="IPR006212">
    <property type="entry name" value="Furin_repeat"/>
</dbReference>
<keyword evidence="1" id="KW-0472">Membrane</keyword>
<dbReference type="VEuPathDB" id="GiardiaDB:GL50581_2672"/>
<reference evidence="3" key="1">
    <citation type="submission" date="2012-02" db="EMBL/GenBank/DDBJ databases">
        <title>Genome sequencing of Giardia lamblia Genotypes A2 and B isolates (DH and GS) and comparative analysis with the genomes of Genotypes A1 and E (WB and Pig).</title>
        <authorList>
            <person name="Adam R."/>
            <person name="Dahlstrom E."/>
            <person name="Martens C."/>
            <person name="Bruno D."/>
            <person name="Barbian K."/>
            <person name="Porcella S.F."/>
            <person name="Nash T."/>
        </authorList>
    </citation>
    <scope>NUCLEOTIDE SEQUENCE</scope>
    <source>
        <strain evidence="3">GS</strain>
    </source>
</reference>
<dbReference type="Pfam" id="PF03302">
    <property type="entry name" value="VSP"/>
    <property type="match status" value="2"/>
</dbReference>
<dbReference type="OrthoDB" id="300641at2759"/>
<gene>
    <name evidence="2" type="ORF">GSB_155587</name>
</gene>
<protein>
    <submittedName>
        <fullName evidence="2">Variant-specific surface protein</fullName>
    </submittedName>
</protein>
<keyword evidence="1" id="KW-0812">Transmembrane</keyword>
<dbReference type="AlphaFoldDB" id="V6TMM1"/>
<keyword evidence="1" id="KW-1133">Transmembrane helix</keyword>
<dbReference type="PANTHER" id="PTHR23275">
    <property type="entry name" value="CABRIOLET.-RELATED"/>
    <property type="match status" value="1"/>
</dbReference>
<evidence type="ECO:0000313" key="2">
    <source>
        <dbReference type="EMBL" id="ESU39976.1"/>
    </source>
</evidence>
<dbReference type="InterPro" id="IPR009030">
    <property type="entry name" value="Growth_fac_rcpt_cys_sf"/>
</dbReference>
<comment type="caution">
    <text evidence="2">The sequence shown here is derived from an EMBL/GenBank/DDBJ whole genome shotgun (WGS) entry which is preliminary data.</text>
</comment>
<dbReference type="InterPro" id="IPR052798">
    <property type="entry name" value="Giardia_VSA"/>
</dbReference>
<dbReference type="Proteomes" id="UP000018040">
    <property type="component" value="Unassembled WGS sequence"/>
</dbReference>
<dbReference type="VEuPathDB" id="GiardiaDB:DHA2_151689"/>
<organism evidence="2 3">
    <name type="scientific">Giardia intestinalis</name>
    <name type="common">Giardia lamblia</name>
    <dbReference type="NCBI Taxonomy" id="5741"/>
    <lineage>
        <taxon>Eukaryota</taxon>
        <taxon>Metamonada</taxon>
        <taxon>Diplomonadida</taxon>
        <taxon>Hexamitidae</taxon>
        <taxon>Giardiinae</taxon>
        <taxon>Giardia</taxon>
    </lineage>
</organism>
<dbReference type="PANTHER" id="PTHR23275:SF100">
    <property type="entry name" value="EGF-LIKE DOMAIN-CONTAINING PROTEIN"/>
    <property type="match status" value="1"/>
</dbReference>
<evidence type="ECO:0000313" key="3">
    <source>
        <dbReference type="Proteomes" id="UP000018040"/>
    </source>
</evidence>
<evidence type="ECO:0000256" key="1">
    <source>
        <dbReference type="SAM" id="Phobius"/>
    </source>
</evidence>
<dbReference type="Gene3D" id="2.10.220.10">
    <property type="entry name" value="Hormone Receptor, Insulin-like Growth Factor Receptor 1, Chain A, domain 2"/>
    <property type="match status" value="3"/>
</dbReference>
<sequence length="616" mass="62150">SANQCVEVTGSGPNTCKTCGAVIGGTKYCSACNDSGSASSSGAPTDGVCTADNAVCSAKSNGVCTTCTGSSFMFKGGCYRTGQALGQTMCQTAQNGKCTLGANGYFALPEAAATEESVAACNTTTTITLKNSKKYVGVDKCKTCAQPNAASDTNTAVAATCTACENGYFVASAACTKCHESCLTCSDAGADKCKSCTANTYFLGADNGGQGKCVSCGDASGETWKGVSNCAKCTKPADQNTPAVCTECAENYYLKTDGSTTSCVTAGQCNNGFFPTTDSKNKKVCVSCSATDNGGIENCAKCSLKASPTRAGAAVTCTECTSNKLSPLGDACLTACPAGTYDDNSICKPCHVSCAECNSNVNQDSCIACYPGRVLNKTDSLNTGTCIPECTGRYAENCEANQCTAVLGGSKYCSKCKSGFVPVDGLCVSAGTRAPPTGCTPNNDGTCSACTDTYFKESGGCYKAGAFPGNAICTTAQSGACQTCTTTGRAPNSGVCPSCPDGCANCKTNTNQCDTCYSGYYKSGSKCFKCTADSNESGSAITGVKDCVSCAPPTTPPGPVTCYVTQTPTVDPTDPSANKTGLSSGAIAGISVAAVVVVVGGLVGFLCWWFICRGKA</sequence>
<name>V6TMM1_GIAIN</name>
<proteinExistence type="predicted"/>
<dbReference type="SMART" id="SM00261">
    <property type="entry name" value="FU"/>
    <property type="match status" value="5"/>
</dbReference>
<dbReference type="EMBL" id="AHHH01000379">
    <property type="protein sequence ID" value="ESU39976.1"/>
    <property type="molecule type" value="Genomic_DNA"/>
</dbReference>
<reference evidence="2 3" key="2">
    <citation type="journal article" date="2013" name="Genome Biol. Evol.">
        <title>Genome sequencing of Giardia lamblia genotypes A2 and B isolates (DH and GS) and comparative analysis with the genomes of genotypes A1 and E (WB and Pig).</title>
        <authorList>
            <person name="Adam R.D."/>
            <person name="Dahlstrom E.W."/>
            <person name="Martens C.A."/>
            <person name="Bruno D.P."/>
            <person name="Barbian K.D."/>
            <person name="Ricklefs S.M."/>
            <person name="Hernandez M.M."/>
            <person name="Narla N.P."/>
            <person name="Patel R.B."/>
            <person name="Porcella S.F."/>
            <person name="Nash T.E."/>
        </authorList>
    </citation>
    <scope>NUCLEOTIDE SEQUENCE [LARGE SCALE GENOMIC DNA]</scope>
    <source>
        <strain evidence="2 3">GS</strain>
    </source>
</reference>
<dbReference type="InterPro" id="IPR005127">
    <property type="entry name" value="Giardia_VSP"/>
</dbReference>
<accession>V6TMM1</accession>
<feature type="non-terminal residue" evidence="2">
    <location>
        <position position="1"/>
    </location>
</feature>
<dbReference type="VEuPathDB" id="GiardiaDB:GL50803_00101380"/>
<dbReference type="SUPFAM" id="SSF57184">
    <property type="entry name" value="Growth factor receptor domain"/>
    <property type="match status" value="3"/>
</dbReference>